<dbReference type="PANTHER" id="PTHR22807">
    <property type="entry name" value="NOP2 YEAST -RELATED NOL1/NOP2/FMU SUN DOMAIN-CONTAINING"/>
    <property type="match status" value="1"/>
</dbReference>
<dbReference type="Pfam" id="PF22458">
    <property type="entry name" value="RsmF-B_ferredox"/>
    <property type="match status" value="1"/>
</dbReference>
<dbReference type="InterPro" id="IPR006027">
    <property type="entry name" value="NusB_RsmB_TIM44"/>
</dbReference>
<comment type="caution">
    <text evidence="16">The sequence shown here is derived from an EMBL/GenBank/DDBJ whole genome shotgun (WGS) entry which is preliminary data.</text>
</comment>
<feature type="binding site" evidence="14">
    <location>
        <position position="279"/>
    </location>
    <ligand>
        <name>S-adenosyl-L-methionine</name>
        <dbReference type="ChEBI" id="CHEBI:59789"/>
    </ligand>
</feature>
<dbReference type="PROSITE" id="PS01153">
    <property type="entry name" value="NOL1_NOP2_SUN"/>
    <property type="match status" value="1"/>
</dbReference>
<dbReference type="Pfam" id="PF01189">
    <property type="entry name" value="Methyltr_RsmB-F"/>
    <property type="match status" value="1"/>
</dbReference>
<dbReference type="InterPro" id="IPR004573">
    <property type="entry name" value="rRNA_ssu_MeTfrase_B"/>
</dbReference>
<comment type="catalytic activity">
    <reaction evidence="13">
        <text>cytidine(967) in 16S rRNA + S-adenosyl-L-methionine = 5-methylcytidine(967) in 16S rRNA + S-adenosyl-L-homocysteine + H(+)</text>
        <dbReference type="Rhea" id="RHEA:42748"/>
        <dbReference type="Rhea" id="RHEA-COMP:10219"/>
        <dbReference type="Rhea" id="RHEA-COMP:10220"/>
        <dbReference type="ChEBI" id="CHEBI:15378"/>
        <dbReference type="ChEBI" id="CHEBI:57856"/>
        <dbReference type="ChEBI" id="CHEBI:59789"/>
        <dbReference type="ChEBI" id="CHEBI:74483"/>
        <dbReference type="ChEBI" id="CHEBI:82748"/>
        <dbReference type="EC" id="2.1.1.176"/>
    </reaction>
</comment>
<evidence type="ECO:0000313" key="17">
    <source>
        <dbReference type="Proteomes" id="UP000886751"/>
    </source>
</evidence>
<proteinExistence type="inferred from homology"/>
<evidence type="ECO:0000256" key="4">
    <source>
        <dbReference type="ARBA" id="ARBA00012140"/>
    </source>
</evidence>
<protein>
    <recommendedName>
        <fullName evidence="4">16S rRNA (cytosine(967)-C(5))-methyltransferase</fullName>
        <ecNumber evidence="4">2.1.1.176</ecNumber>
    </recommendedName>
    <alternativeName>
        <fullName evidence="11">16S rRNA m5C967 methyltransferase</fullName>
    </alternativeName>
    <alternativeName>
        <fullName evidence="12">rRNA (cytosine-C(5)-)-methyltransferase RsmB</fullName>
    </alternativeName>
</protein>
<dbReference type="PRINTS" id="PR02008">
    <property type="entry name" value="RCMTFAMILY"/>
</dbReference>
<dbReference type="GO" id="GO:0003723">
    <property type="term" value="F:RNA binding"/>
    <property type="evidence" value="ECO:0007669"/>
    <property type="project" value="UniProtKB-UniRule"/>
</dbReference>
<dbReference type="EC" id="2.1.1.176" evidence="4"/>
<comment type="subcellular location">
    <subcellularLocation>
        <location evidence="2">Cytoplasm</location>
    </subcellularLocation>
</comment>
<dbReference type="PROSITE" id="PS51686">
    <property type="entry name" value="SAM_MT_RSMB_NOP"/>
    <property type="match status" value="1"/>
</dbReference>
<sequence>MTPRRLAVQALLHQEQAGYANLVLDAELKKCAPPLAARDAAFAARIFYTVLEYLPLLDYRLTRFSKKPLRALDAPVRAILRAGLAQALYMQVPLPAAVNESVKLTKAMGKTSAAGMVNAVLRRAAALPVQESDFPDPLQRLEIWYCLSRQVAQLLYAQYGAEAFALAAAFRQRPALAVRVNTLRTTDEELAQALQAEGHTVAPGPWPHALLVDFHGSPAAGAAFAAGHYHVQGLASQFAALCVQVRPGQRVLDLCAAPGGKSLTLAQQMQNTGCLVSGEAVPARVPLLQKAFGRCGVTCAQAVQNDATIPNAALGKFDRVLCDVPCSGLGIIAKKPDIRYKNLDGIGELCAIQQKILQNGADSLAENGRLVYSTCTVHWQENQAQIETFLQNNPGFHVVPPEINFPGAQADAFGTLFLPHKTGTDGFFVAILEKLST</sequence>
<feature type="binding site" evidence="14">
    <location>
        <begin position="255"/>
        <end position="261"/>
    </location>
    <ligand>
        <name>S-adenosyl-L-methionine</name>
        <dbReference type="ChEBI" id="CHEBI:59789"/>
    </ligand>
</feature>
<gene>
    <name evidence="16" type="primary">rsmB</name>
    <name evidence="16" type="ORF">H9846_04170</name>
</gene>
<feature type="active site" description="Nucleophile" evidence="14">
    <location>
        <position position="375"/>
    </location>
</feature>
<dbReference type="Gene3D" id="3.40.50.150">
    <property type="entry name" value="Vaccinia Virus protein VP39"/>
    <property type="match status" value="1"/>
</dbReference>
<dbReference type="SUPFAM" id="SSF48013">
    <property type="entry name" value="NusB-like"/>
    <property type="match status" value="1"/>
</dbReference>
<dbReference type="InterPro" id="IPR035926">
    <property type="entry name" value="NusB-like_sf"/>
</dbReference>
<evidence type="ECO:0000256" key="7">
    <source>
        <dbReference type="ARBA" id="ARBA00022603"/>
    </source>
</evidence>
<dbReference type="NCBIfam" id="NF011494">
    <property type="entry name" value="PRK14902.1"/>
    <property type="match status" value="1"/>
</dbReference>
<dbReference type="Pfam" id="PF01029">
    <property type="entry name" value="NusB"/>
    <property type="match status" value="1"/>
</dbReference>
<dbReference type="InterPro" id="IPR023267">
    <property type="entry name" value="RCMT"/>
</dbReference>
<dbReference type="InterPro" id="IPR018314">
    <property type="entry name" value="RsmB/NOL1/NOP2-like_CS"/>
</dbReference>
<dbReference type="NCBIfam" id="TIGR00563">
    <property type="entry name" value="rsmB"/>
    <property type="match status" value="1"/>
</dbReference>
<organism evidence="16 17">
    <name type="scientific">Candidatus Gemmiger excrementipullorum</name>
    <dbReference type="NCBI Taxonomy" id="2838610"/>
    <lineage>
        <taxon>Bacteria</taxon>
        <taxon>Bacillati</taxon>
        <taxon>Bacillota</taxon>
        <taxon>Clostridia</taxon>
        <taxon>Eubacteriales</taxon>
        <taxon>Gemmiger</taxon>
    </lineage>
</organism>
<evidence type="ECO:0000256" key="12">
    <source>
        <dbReference type="ARBA" id="ARBA00031088"/>
    </source>
</evidence>
<keyword evidence="8 14" id="KW-0808">Transferase</keyword>
<dbReference type="GO" id="GO:0006355">
    <property type="term" value="P:regulation of DNA-templated transcription"/>
    <property type="evidence" value="ECO:0007669"/>
    <property type="project" value="InterPro"/>
</dbReference>
<dbReference type="InterPro" id="IPR001678">
    <property type="entry name" value="MeTrfase_RsmB-F_NOP2_dom"/>
</dbReference>
<dbReference type="EMBL" id="DXEI01000065">
    <property type="protein sequence ID" value="HIX94634.1"/>
    <property type="molecule type" value="Genomic_DNA"/>
</dbReference>
<dbReference type="AlphaFoldDB" id="A0A9D1Y087"/>
<evidence type="ECO:0000256" key="6">
    <source>
        <dbReference type="ARBA" id="ARBA00022552"/>
    </source>
</evidence>
<evidence type="ECO:0000256" key="9">
    <source>
        <dbReference type="ARBA" id="ARBA00022691"/>
    </source>
</evidence>
<evidence type="ECO:0000256" key="14">
    <source>
        <dbReference type="PROSITE-ProRule" id="PRU01023"/>
    </source>
</evidence>
<keyword evidence="9 14" id="KW-0949">S-adenosyl-L-methionine</keyword>
<evidence type="ECO:0000256" key="3">
    <source>
        <dbReference type="ARBA" id="ARBA00007494"/>
    </source>
</evidence>
<evidence type="ECO:0000256" key="1">
    <source>
        <dbReference type="ARBA" id="ARBA00002724"/>
    </source>
</evidence>
<dbReference type="InterPro" id="IPR029063">
    <property type="entry name" value="SAM-dependent_MTases_sf"/>
</dbReference>
<evidence type="ECO:0000313" key="16">
    <source>
        <dbReference type="EMBL" id="HIX94634.1"/>
    </source>
</evidence>
<comment type="function">
    <text evidence="1">Specifically methylates the cytosine at position 967 (m5C967) of 16S rRNA.</text>
</comment>
<dbReference type="GO" id="GO:0005737">
    <property type="term" value="C:cytoplasm"/>
    <property type="evidence" value="ECO:0007669"/>
    <property type="project" value="UniProtKB-SubCell"/>
</dbReference>
<dbReference type="CDD" id="cd02440">
    <property type="entry name" value="AdoMet_MTases"/>
    <property type="match status" value="1"/>
</dbReference>
<evidence type="ECO:0000259" key="15">
    <source>
        <dbReference type="PROSITE" id="PS51686"/>
    </source>
</evidence>
<keyword evidence="5" id="KW-0963">Cytoplasm</keyword>
<accession>A0A9D1Y087</accession>
<dbReference type="Proteomes" id="UP000886751">
    <property type="component" value="Unassembled WGS sequence"/>
</dbReference>
<keyword evidence="6" id="KW-0698">rRNA processing</keyword>
<comment type="similarity">
    <text evidence="3 14">Belongs to the class I-like SAM-binding methyltransferase superfamily. RsmB/NOP family.</text>
</comment>
<feature type="binding site" evidence="14">
    <location>
        <position position="306"/>
    </location>
    <ligand>
        <name>S-adenosyl-L-methionine</name>
        <dbReference type="ChEBI" id="CHEBI:59789"/>
    </ligand>
</feature>
<evidence type="ECO:0000256" key="13">
    <source>
        <dbReference type="ARBA" id="ARBA00047283"/>
    </source>
</evidence>
<keyword evidence="7 14" id="KW-0489">Methyltransferase</keyword>
<reference evidence="16" key="2">
    <citation type="submission" date="2021-04" db="EMBL/GenBank/DDBJ databases">
        <authorList>
            <person name="Gilroy R."/>
        </authorList>
    </citation>
    <scope>NUCLEOTIDE SEQUENCE</scope>
    <source>
        <strain evidence="16">ChiHecec2B26-7398</strain>
    </source>
</reference>
<feature type="binding site" evidence="14">
    <location>
        <position position="323"/>
    </location>
    <ligand>
        <name>S-adenosyl-L-methionine</name>
        <dbReference type="ChEBI" id="CHEBI:59789"/>
    </ligand>
</feature>
<evidence type="ECO:0000256" key="8">
    <source>
        <dbReference type="ARBA" id="ARBA00022679"/>
    </source>
</evidence>
<evidence type="ECO:0000256" key="10">
    <source>
        <dbReference type="ARBA" id="ARBA00022884"/>
    </source>
</evidence>
<evidence type="ECO:0000256" key="2">
    <source>
        <dbReference type="ARBA" id="ARBA00004496"/>
    </source>
</evidence>
<name>A0A9D1Y087_9FIRM</name>
<dbReference type="Gene3D" id="1.10.940.10">
    <property type="entry name" value="NusB-like"/>
    <property type="match status" value="1"/>
</dbReference>
<dbReference type="GO" id="GO:0008649">
    <property type="term" value="F:rRNA methyltransferase activity"/>
    <property type="evidence" value="ECO:0007669"/>
    <property type="project" value="InterPro"/>
</dbReference>
<reference evidence="16" key="1">
    <citation type="journal article" date="2021" name="PeerJ">
        <title>Extensive microbial diversity within the chicken gut microbiome revealed by metagenomics and culture.</title>
        <authorList>
            <person name="Gilroy R."/>
            <person name="Ravi A."/>
            <person name="Getino M."/>
            <person name="Pursley I."/>
            <person name="Horton D.L."/>
            <person name="Alikhan N.F."/>
            <person name="Baker D."/>
            <person name="Gharbi K."/>
            <person name="Hall N."/>
            <person name="Watson M."/>
            <person name="Adriaenssens E.M."/>
            <person name="Foster-Nyarko E."/>
            <person name="Jarju S."/>
            <person name="Secka A."/>
            <person name="Antonio M."/>
            <person name="Oren A."/>
            <person name="Chaudhuri R.R."/>
            <person name="La Ragione R."/>
            <person name="Hildebrand F."/>
            <person name="Pallen M.J."/>
        </authorList>
    </citation>
    <scope>NUCLEOTIDE SEQUENCE</scope>
    <source>
        <strain evidence="16">ChiHecec2B26-7398</strain>
    </source>
</reference>
<evidence type="ECO:0000256" key="11">
    <source>
        <dbReference type="ARBA" id="ARBA00030399"/>
    </source>
</evidence>
<dbReference type="InterPro" id="IPR054728">
    <property type="entry name" value="RsmB-like_ferredoxin"/>
</dbReference>
<dbReference type="PANTHER" id="PTHR22807:SF53">
    <property type="entry name" value="RIBOSOMAL RNA SMALL SUBUNIT METHYLTRANSFERASE B-RELATED"/>
    <property type="match status" value="1"/>
</dbReference>
<keyword evidence="10 14" id="KW-0694">RNA-binding</keyword>
<evidence type="ECO:0000256" key="5">
    <source>
        <dbReference type="ARBA" id="ARBA00022490"/>
    </source>
</evidence>
<feature type="domain" description="SAM-dependent MTase RsmB/NOP-type" evidence="15">
    <location>
        <begin position="166"/>
        <end position="435"/>
    </location>
</feature>
<dbReference type="SUPFAM" id="SSF53335">
    <property type="entry name" value="S-adenosyl-L-methionine-dependent methyltransferases"/>
    <property type="match status" value="1"/>
</dbReference>
<dbReference type="InterPro" id="IPR049560">
    <property type="entry name" value="MeTrfase_RsmB-F_NOP2_cat"/>
</dbReference>